<dbReference type="GO" id="GO:0071949">
    <property type="term" value="F:FAD binding"/>
    <property type="evidence" value="ECO:0007669"/>
    <property type="project" value="InterPro"/>
</dbReference>
<dbReference type="EMBL" id="NHSF01000067">
    <property type="protein sequence ID" value="MBK5931584.1"/>
    <property type="molecule type" value="Genomic_DNA"/>
</dbReference>
<keyword evidence="1" id="KW-0285">Flavoprotein</keyword>
<sequence length="394" mass="41842">MVEHLDTTTEPAIVEQVHAARAAGSTLAIHGGKTKDFYGNPVQADAELDCSIHRGVIAYEPTELAITVRAGTPLAEVEALLAEHGQEFPFEPPHFGERATIGGMVAAGLSGPRRPYAASVRDAVLGVRMLNGKGEVMDFGGRVMKNVAGYDLSRLMVGALGVLGVLLEVSIKVMPRPPGRITLIQEQDQASALASMQRWAGQALPITGTAWLCGRLHLRVAGSEEALSETQRILGGTPVAAAEADAFWTAVREQRLECFADEQALWRVSVPPATAADVIPDVELIEWSGALRWLKTELAGVTGSAVKPRRYGASAVSAVRANDRINDAGDVDAGAIRPWAAAAGGHATLFRAGASTPRPSDGVFAPLSPVVMRLHQRLKQAFDPDGLFNLGRLY</sequence>
<reference evidence="4" key="1">
    <citation type="submission" date="2017-05" db="EMBL/GenBank/DDBJ databases">
        <authorList>
            <person name="Imhoff J.F."/>
            <person name="Rahn T."/>
            <person name="Kuenzel S."/>
            <person name="Neulinger S.C."/>
        </authorList>
    </citation>
    <scope>NUCLEOTIDE SEQUENCE</scope>
    <source>
        <strain evidence="4">DSM 4395</strain>
    </source>
</reference>
<reference evidence="4" key="2">
    <citation type="journal article" date="2020" name="Microorganisms">
        <title>Osmotic Adaptation and Compatible Solute Biosynthesis of Phototrophic Bacteria as Revealed from Genome Analyses.</title>
        <authorList>
            <person name="Imhoff J.F."/>
            <person name="Rahn T."/>
            <person name="Kunzel S."/>
            <person name="Keller A."/>
            <person name="Neulinger S.C."/>
        </authorList>
    </citation>
    <scope>NUCLEOTIDE SEQUENCE</scope>
    <source>
        <strain evidence="4">DSM 4395</strain>
    </source>
</reference>
<dbReference type="AlphaFoldDB" id="A0AAJ0UHJ8"/>
<dbReference type="InterPro" id="IPR016164">
    <property type="entry name" value="FAD-linked_Oxase-like_C"/>
</dbReference>
<evidence type="ECO:0000256" key="2">
    <source>
        <dbReference type="ARBA" id="ARBA00022827"/>
    </source>
</evidence>
<dbReference type="InterPro" id="IPR016169">
    <property type="entry name" value="FAD-bd_PCMH_sub2"/>
</dbReference>
<gene>
    <name evidence="4" type="ORF">CCR82_13915</name>
</gene>
<feature type="domain" description="FAD-binding PCMH-type" evidence="3">
    <location>
        <begin position="1"/>
        <end position="176"/>
    </location>
</feature>
<dbReference type="NCBIfam" id="NF008439">
    <property type="entry name" value="PRK11282.1"/>
    <property type="match status" value="1"/>
</dbReference>
<dbReference type="SUPFAM" id="SSF55103">
    <property type="entry name" value="FAD-linked oxidases, C-terminal domain"/>
    <property type="match status" value="1"/>
</dbReference>
<organism evidence="4 5">
    <name type="scientific">Halochromatium salexigens</name>
    <name type="common">Chromatium salexigens</name>
    <dbReference type="NCBI Taxonomy" id="49447"/>
    <lineage>
        <taxon>Bacteria</taxon>
        <taxon>Pseudomonadati</taxon>
        <taxon>Pseudomonadota</taxon>
        <taxon>Gammaproteobacteria</taxon>
        <taxon>Chromatiales</taxon>
        <taxon>Chromatiaceae</taxon>
        <taxon>Halochromatium</taxon>
    </lineage>
</organism>
<proteinExistence type="predicted"/>
<dbReference type="Proteomes" id="UP001296967">
    <property type="component" value="Unassembled WGS sequence"/>
</dbReference>
<keyword evidence="5" id="KW-1185">Reference proteome</keyword>
<keyword evidence="2" id="KW-0274">FAD</keyword>
<comment type="caution">
    <text evidence="4">The sequence shown here is derived from an EMBL/GenBank/DDBJ whole genome shotgun (WGS) entry which is preliminary data.</text>
</comment>
<evidence type="ECO:0000256" key="1">
    <source>
        <dbReference type="ARBA" id="ARBA00022630"/>
    </source>
</evidence>
<dbReference type="Pfam" id="PF01565">
    <property type="entry name" value="FAD_binding_4"/>
    <property type="match status" value="1"/>
</dbReference>
<dbReference type="PROSITE" id="PS51387">
    <property type="entry name" value="FAD_PCMH"/>
    <property type="match status" value="1"/>
</dbReference>
<dbReference type="InterPro" id="IPR016166">
    <property type="entry name" value="FAD-bd_PCMH"/>
</dbReference>
<evidence type="ECO:0000313" key="5">
    <source>
        <dbReference type="Proteomes" id="UP001296967"/>
    </source>
</evidence>
<dbReference type="InterPro" id="IPR006094">
    <property type="entry name" value="Oxid_FAD_bind_N"/>
</dbReference>
<dbReference type="GO" id="GO:0003824">
    <property type="term" value="F:catalytic activity"/>
    <property type="evidence" value="ECO:0007669"/>
    <property type="project" value="InterPro"/>
</dbReference>
<name>A0AAJ0UHJ8_HALSE</name>
<evidence type="ECO:0000313" key="4">
    <source>
        <dbReference type="EMBL" id="MBK5931584.1"/>
    </source>
</evidence>
<accession>A0AAJ0UHJ8</accession>
<protein>
    <submittedName>
        <fullName evidence="4">Glycolate oxidase subunit GlcE</fullName>
    </submittedName>
</protein>
<dbReference type="Gene3D" id="3.30.465.10">
    <property type="match status" value="1"/>
</dbReference>
<evidence type="ECO:0000259" key="3">
    <source>
        <dbReference type="PROSITE" id="PS51387"/>
    </source>
</evidence>
<dbReference type="SUPFAM" id="SSF56176">
    <property type="entry name" value="FAD-binding/transporter-associated domain-like"/>
    <property type="match status" value="1"/>
</dbReference>
<dbReference type="InterPro" id="IPR036318">
    <property type="entry name" value="FAD-bd_PCMH-like_sf"/>
</dbReference>
<dbReference type="RefSeq" id="WP_201246424.1">
    <property type="nucleotide sequence ID" value="NZ_NHSF01000067.1"/>
</dbReference>
<dbReference type="PANTHER" id="PTHR11748:SF103">
    <property type="entry name" value="GLYCOLATE OXIDASE SUBUNIT GLCE"/>
    <property type="match status" value="1"/>
</dbReference>
<dbReference type="PANTHER" id="PTHR11748">
    <property type="entry name" value="D-LACTATE DEHYDROGENASE"/>
    <property type="match status" value="1"/>
</dbReference>